<evidence type="ECO:0000313" key="3">
    <source>
        <dbReference type="Proteomes" id="UP000593576"/>
    </source>
</evidence>
<feature type="transmembrane region" description="Helical" evidence="1">
    <location>
        <begin position="16"/>
        <end position="35"/>
    </location>
</feature>
<dbReference type="PANTHER" id="PTHR46265">
    <property type="entry name" value="RHO GTPASE-ACTIVATING PROTEIN 7"/>
    <property type="match status" value="1"/>
</dbReference>
<evidence type="ECO:0000313" key="2">
    <source>
        <dbReference type="EMBL" id="MBA0848483.1"/>
    </source>
</evidence>
<organism evidence="2 3">
    <name type="scientific">Gossypium schwendimanii</name>
    <name type="common">Cotton</name>
    <dbReference type="NCBI Taxonomy" id="34291"/>
    <lineage>
        <taxon>Eukaryota</taxon>
        <taxon>Viridiplantae</taxon>
        <taxon>Streptophyta</taxon>
        <taxon>Embryophyta</taxon>
        <taxon>Tracheophyta</taxon>
        <taxon>Spermatophyta</taxon>
        <taxon>Magnoliopsida</taxon>
        <taxon>eudicotyledons</taxon>
        <taxon>Gunneridae</taxon>
        <taxon>Pentapetalae</taxon>
        <taxon>rosids</taxon>
        <taxon>malvids</taxon>
        <taxon>Malvales</taxon>
        <taxon>Malvaceae</taxon>
        <taxon>Malvoideae</taxon>
        <taxon>Gossypium</taxon>
    </lineage>
</organism>
<evidence type="ECO:0008006" key="4">
    <source>
        <dbReference type="Google" id="ProtNLM"/>
    </source>
</evidence>
<sequence length="164" mass="18678">MLKSRFQDNSLDSYELLFLSFSYFSLIKGIGWTSWKKRWFILTHTSLVFFRSDPVSSFTLAVPVSTLNMDVCACLSIFFTSFVALFLAQQLNYCFRRLIYFCFTSQNAVSQKGNEVNLTLGGIDLNNSGSVIVKADKKLITVQFQDGRDGRTFTLKVLPPILHL</sequence>
<dbReference type="SUPFAM" id="SSF50729">
    <property type="entry name" value="PH domain-like"/>
    <property type="match status" value="1"/>
</dbReference>
<dbReference type="EMBL" id="JABFAF010000002">
    <property type="protein sequence ID" value="MBA0848483.1"/>
    <property type="molecule type" value="Genomic_DNA"/>
</dbReference>
<dbReference type="AlphaFoldDB" id="A0A7J9KPR2"/>
<keyword evidence="1" id="KW-1133">Transmembrane helix</keyword>
<gene>
    <name evidence="2" type="ORF">Goshw_002825</name>
</gene>
<dbReference type="PANTHER" id="PTHR46265:SF22">
    <property type="entry name" value="RHO GTPASE-ACTIVATING PROTEIN REN1-LIKE ISOFORM X1"/>
    <property type="match status" value="1"/>
</dbReference>
<proteinExistence type="predicted"/>
<evidence type="ECO:0000256" key="1">
    <source>
        <dbReference type="SAM" id="Phobius"/>
    </source>
</evidence>
<keyword evidence="3" id="KW-1185">Reference proteome</keyword>
<protein>
    <recommendedName>
        <fullName evidence="4">PH domain-containing protein</fullName>
    </recommendedName>
</protein>
<dbReference type="Gene3D" id="2.30.29.30">
    <property type="entry name" value="Pleckstrin-homology domain (PH domain)/Phosphotyrosine-binding domain (PTB)"/>
    <property type="match status" value="1"/>
</dbReference>
<keyword evidence="1" id="KW-0812">Transmembrane</keyword>
<dbReference type="InterPro" id="IPR011993">
    <property type="entry name" value="PH-like_dom_sf"/>
</dbReference>
<comment type="caution">
    <text evidence="2">The sequence shown here is derived from an EMBL/GenBank/DDBJ whole genome shotgun (WGS) entry which is preliminary data.</text>
</comment>
<keyword evidence="1" id="KW-0472">Membrane</keyword>
<dbReference type="OrthoDB" id="981288at2759"/>
<dbReference type="Proteomes" id="UP000593576">
    <property type="component" value="Unassembled WGS sequence"/>
</dbReference>
<name>A0A7J9KPR2_GOSSC</name>
<feature type="transmembrane region" description="Helical" evidence="1">
    <location>
        <begin position="55"/>
        <end position="88"/>
    </location>
</feature>
<accession>A0A7J9KPR2</accession>
<reference evidence="2 3" key="1">
    <citation type="journal article" date="2019" name="Genome Biol. Evol.">
        <title>Insights into the evolution of the New World diploid cottons (Gossypium, subgenus Houzingenia) based on genome sequencing.</title>
        <authorList>
            <person name="Grover C.E."/>
            <person name="Arick M.A. 2nd"/>
            <person name="Thrash A."/>
            <person name="Conover J.L."/>
            <person name="Sanders W.S."/>
            <person name="Peterson D.G."/>
            <person name="Frelichowski J.E."/>
            <person name="Scheffler J.A."/>
            <person name="Scheffler B.E."/>
            <person name="Wendel J.F."/>
        </authorList>
    </citation>
    <scope>NUCLEOTIDE SEQUENCE [LARGE SCALE GENOMIC DNA]</scope>
    <source>
        <strain evidence="2">1</strain>
        <tissue evidence="2">Leaf</tissue>
    </source>
</reference>
<dbReference type="InterPro" id="IPR052799">
    <property type="entry name" value="Rho_GAP_Regulators"/>
</dbReference>